<evidence type="ECO:0000313" key="3">
    <source>
        <dbReference type="EMBL" id="STX33124.1"/>
    </source>
</evidence>
<evidence type="ECO:0000313" key="2">
    <source>
        <dbReference type="EMBL" id="KTC75356.1"/>
    </source>
</evidence>
<proteinExistence type="predicted"/>
<feature type="region of interest" description="Disordered" evidence="1">
    <location>
        <begin position="391"/>
        <end position="411"/>
    </location>
</feature>
<evidence type="ECO:0000313" key="4">
    <source>
        <dbReference type="Proteomes" id="UP000054735"/>
    </source>
</evidence>
<dbReference type="AlphaFoldDB" id="A0A378ILY5"/>
<evidence type="ECO:0000256" key="1">
    <source>
        <dbReference type="SAM" id="MobiDB-lite"/>
    </source>
</evidence>
<dbReference type="Proteomes" id="UP000255066">
    <property type="component" value="Unassembled WGS sequence"/>
</dbReference>
<reference evidence="3 5" key="2">
    <citation type="submission" date="2018-06" db="EMBL/GenBank/DDBJ databases">
        <authorList>
            <consortium name="Pathogen Informatics"/>
            <person name="Doyle S."/>
        </authorList>
    </citation>
    <scope>NUCLEOTIDE SEQUENCE [LARGE SCALE GENOMIC DNA]</scope>
    <source>
        <strain evidence="3 5">NCTC12437</strain>
    </source>
</reference>
<reference evidence="2 4" key="1">
    <citation type="submission" date="2015-11" db="EMBL/GenBank/DDBJ databases">
        <title>Genomic analysis of 38 Legionella species identifies large and diverse effector repertoires.</title>
        <authorList>
            <person name="Burstein D."/>
            <person name="Amaro F."/>
            <person name="Zusman T."/>
            <person name="Lifshitz Z."/>
            <person name="Cohen O."/>
            <person name="Gilbert J.A."/>
            <person name="Pupko T."/>
            <person name="Shuman H.A."/>
            <person name="Segal G."/>
        </authorList>
    </citation>
    <scope>NUCLEOTIDE SEQUENCE [LARGE SCALE GENOMIC DNA]</scope>
    <source>
        <strain evidence="2 4">CDC#1407-AL-14</strain>
    </source>
</reference>
<dbReference type="STRING" id="28083.Lbir_0501"/>
<dbReference type="EMBL" id="LNXT01000005">
    <property type="protein sequence ID" value="KTC75356.1"/>
    <property type="molecule type" value="Genomic_DNA"/>
</dbReference>
<name>A0A378ILY5_9GAMM</name>
<gene>
    <name evidence="2" type="ORF">Lbir_0501</name>
    <name evidence="3" type="ORF">NCTC12437_02943</name>
</gene>
<keyword evidence="4" id="KW-1185">Reference proteome</keyword>
<evidence type="ECO:0000313" key="5">
    <source>
        <dbReference type="Proteomes" id="UP000255066"/>
    </source>
</evidence>
<dbReference type="EMBL" id="UGNW01000001">
    <property type="protein sequence ID" value="STX33124.1"/>
    <property type="molecule type" value="Genomic_DNA"/>
</dbReference>
<accession>A0A378ILY5</accession>
<protein>
    <submittedName>
        <fullName evidence="3">Uncharacterized protein</fullName>
    </submittedName>
</protein>
<dbReference type="Proteomes" id="UP000054735">
    <property type="component" value="Unassembled WGS sequence"/>
</dbReference>
<organism evidence="3 5">
    <name type="scientific">Legionella birminghamensis</name>
    <dbReference type="NCBI Taxonomy" id="28083"/>
    <lineage>
        <taxon>Bacteria</taxon>
        <taxon>Pseudomonadati</taxon>
        <taxon>Pseudomonadota</taxon>
        <taxon>Gammaproteobacteria</taxon>
        <taxon>Legionellales</taxon>
        <taxon>Legionellaceae</taxon>
        <taxon>Legionella</taxon>
    </lineage>
</organism>
<sequence length="411" mass="47847">MLVQLGILKERKSLLRSFNLILSLDYLNLPPEHLVTSLSDITNLYRWGDPLSEINKFINRMEAETAAARQNFINNYPEFNSGSDFLEYRGKRYNREEMISLLIKHSDFLKRLPPFKTANSDIKGLIATGDTGELRNYIDVHCRDYLDAYTRLSTAFQNGANEQIDYPSLLQALSKIKPALDSITELADKAQEHERIIIQREKEAAAAREAEQERQRQRQLSIQHTVEMLSAQLKRQLYKNMTLAQQVKEIIYKLEGKEQRVGQDKDDPRITTLRAISQEIFLPFEIKLQALNQLIVRSSEHLTVDTMEETKADLLRYVQETNQLVSSIPRQMTEQLSDKNLEALSLKKQNAFLRFIDQWLIRPFLSKRSDSFFATKMEKNLHGFREMFLPQNQIDPTPEGEIEDIKIPQRN</sequence>